<keyword evidence="4" id="KW-1185">Reference proteome</keyword>
<feature type="compositionally biased region" description="Low complexity" evidence="1">
    <location>
        <begin position="19"/>
        <end position="28"/>
    </location>
</feature>
<evidence type="ECO:0000313" key="3">
    <source>
        <dbReference type="EMBL" id="MFD2756690.1"/>
    </source>
</evidence>
<feature type="compositionally biased region" description="Polar residues" evidence="1">
    <location>
        <begin position="1"/>
        <end position="18"/>
    </location>
</feature>
<dbReference type="EMBL" id="JBHUMV010000013">
    <property type="protein sequence ID" value="MFD2756690.1"/>
    <property type="molecule type" value="Genomic_DNA"/>
</dbReference>
<evidence type="ECO:0000256" key="2">
    <source>
        <dbReference type="SAM" id="Phobius"/>
    </source>
</evidence>
<evidence type="ECO:0000313" key="4">
    <source>
        <dbReference type="Proteomes" id="UP001597463"/>
    </source>
</evidence>
<keyword evidence="2" id="KW-1133">Transmembrane helix</keyword>
<dbReference type="RefSeq" id="WP_066476924.1">
    <property type="nucleotide sequence ID" value="NZ_BCNT01000006.1"/>
</dbReference>
<reference evidence="4" key="1">
    <citation type="journal article" date="2019" name="Int. J. Syst. Evol. Microbiol.">
        <title>The Global Catalogue of Microorganisms (GCM) 10K type strain sequencing project: providing services to taxonomists for standard genome sequencing and annotation.</title>
        <authorList>
            <consortium name="The Broad Institute Genomics Platform"/>
            <consortium name="The Broad Institute Genome Sequencing Center for Infectious Disease"/>
            <person name="Wu L."/>
            <person name="Ma J."/>
        </authorList>
    </citation>
    <scope>NUCLEOTIDE SEQUENCE [LARGE SCALE GENOMIC DNA]</scope>
    <source>
        <strain evidence="4">TISTR 1906</strain>
    </source>
</reference>
<comment type="caution">
    <text evidence="3">The sequence shown here is derived from an EMBL/GenBank/DDBJ whole genome shotgun (WGS) entry which is preliminary data.</text>
</comment>
<accession>A0ABW5UTD1</accession>
<sequence length="115" mass="12159">MFGSSSRTGQRSEPTWTQAPASASSSEPAWHDSESTRAVRQPSRVQGQAQRQPPGRGWLTLALAVLGLLVVAYLLMRMFDVVQEQVARNHPGAGPATIGLMPAHGAGQSVSGPVK</sequence>
<protein>
    <submittedName>
        <fullName evidence="3">Uncharacterized protein</fullName>
    </submittedName>
</protein>
<name>A0ABW5UTD1_9BURK</name>
<dbReference type="Proteomes" id="UP001597463">
    <property type="component" value="Unassembled WGS sequence"/>
</dbReference>
<proteinExistence type="predicted"/>
<feature type="transmembrane region" description="Helical" evidence="2">
    <location>
        <begin position="58"/>
        <end position="76"/>
    </location>
</feature>
<evidence type="ECO:0000256" key="1">
    <source>
        <dbReference type="SAM" id="MobiDB-lite"/>
    </source>
</evidence>
<keyword evidence="2" id="KW-0812">Transmembrane</keyword>
<feature type="region of interest" description="Disordered" evidence="1">
    <location>
        <begin position="1"/>
        <end position="54"/>
    </location>
</feature>
<keyword evidence="2" id="KW-0472">Membrane</keyword>
<organism evidence="3 4">
    <name type="scientific">Comamonas terrae</name>
    <dbReference type="NCBI Taxonomy" id="673548"/>
    <lineage>
        <taxon>Bacteria</taxon>
        <taxon>Pseudomonadati</taxon>
        <taxon>Pseudomonadota</taxon>
        <taxon>Betaproteobacteria</taxon>
        <taxon>Burkholderiales</taxon>
        <taxon>Comamonadaceae</taxon>
        <taxon>Comamonas</taxon>
    </lineage>
</organism>
<gene>
    <name evidence="3" type="ORF">ACFSW6_21665</name>
</gene>